<dbReference type="Pfam" id="PF08433">
    <property type="entry name" value="KTI12"/>
    <property type="match status" value="1"/>
</dbReference>
<feature type="compositionally biased region" description="Low complexity" evidence="4">
    <location>
        <begin position="169"/>
        <end position="180"/>
    </location>
</feature>
<dbReference type="InterPro" id="IPR027417">
    <property type="entry name" value="P-loop_NTPase"/>
</dbReference>
<dbReference type="InterPro" id="IPR013641">
    <property type="entry name" value="KTI12/PSTK"/>
</dbReference>
<feature type="compositionally biased region" description="Polar residues" evidence="4">
    <location>
        <begin position="147"/>
        <end position="159"/>
    </location>
</feature>
<evidence type="ECO:0000313" key="6">
    <source>
        <dbReference type="Proteomes" id="UP001583193"/>
    </source>
</evidence>
<evidence type="ECO:0000256" key="1">
    <source>
        <dbReference type="ARBA" id="ARBA00022741"/>
    </source>
</evidence>
<evidence type="ECO:0000256" key="4">
    <source>
        <dbReference type="SAM" id="MobiDB-lite"/>
    </source>
</evidence>
<dbReference type="Gene3D" id="3.40.50.300">
    <property type="entry name" value="P-loop containing nucleotide triphosphate hydrolases"/>
    <property type="match status" value="1"/>
</dbReference>
<reference evidence="5 6" key="1">
    <citation type="journal article" date="2024" name="IMA Fungus">
        <title>IMA Genome - F19 : A genome assembly and annotation guide to empower mycologists, including annotated draft genome sequences of Ceratocystis pirilliformis, Diaporthe australafricana, Fusarium ophioides, Paecilomyces lecythidis, and Sporothrix stenoceras.</title>
        <authorList>
            <person name="Aylward J."/>
            <person name="Wilson A.M."/>
            <person name="Visagie C.M."/>
            <person name="Spraker J."/>
            <person name="Barnes I."/>
            <person name="Buitendag C."/>
            <person name="Ceriani C."/>
            <person name="Del Mar Angel L."/>
            <person name="du Plessis D."/>
            <person name="Fuchs T."/>
            <person name="Gasser K."/>
            <person name="Kramer D."/>
            <person name="Li W."/>
            <person name="Munsamy K."/>
            <person name="Piso A."/>
            <person name="Price J.L."/>
            <person name="Sonnekus B."/>
            <person name="Thomas C."/>
            <person name="van der Nest A."/>
            <person name="van Dijk A."/>
            <person name="van Heerden A."/>
            <person name="van Vuuren N."/>
            <person name="Yilmaz N."/>
            <person name="Duong T.A."/>
            <person name="van der Merwe N.A."/>
            <person name="Wingfield M.J."/>
            <person name="Wingfield B.D."/>
        </authorList>
    </citation>
    <scope>NUCLEOTIDE SEQUENCE [LARGE SCALE GENOMIC DNA]</scope>
    <source>
        <strain evidence="5 6">CMW 18167</strain>
    </source>
</reference>
<evidence type="ECO:0000256" key="3">
    <source>
        <dbReference type="ARBA" id="ARBA00025768"/>
    </source>
</evidence>
<proteinExistence type="inferred from homology"/>
<keyword evidence="6" id="KW-1185">Reference proteome</keyword>
<gene>
    <name evidence="5" type="primary">KTI12</name>
    <name evidence="5" type="ORF">Plec18167_006296</name>
</gene>
<protein>
    <submittedName>
        <fullName evidence="5">Kti12, chromatin associated</fullName>
    </submittedName>
</protein>
<dbReference type="EMBL" id="JAVDPF010000021">
    <property type="protein sequence ID" value="KAL1873778.1"/>
    <property type="molecule type" value="Genomic_DNA"/>
</dbReference>
<accession>A0ABR3XDS9</accession>
<dbReference type="PANTHER" id="PTHR12435">
    <property type="match status" value="1"/>
</dbReference>
<dbReference type="SUPFAM" id="SSF52540">
    <property type="entry name" value="P-loop containing nucleoside triphosphate hydrolases"/>
    <property type="match status" value="1"/>
</dbReference>
<evidence type="ECO:0000256" key="2">
    <source>
        <dbReference type="ARBA" id="ARBA00022840"/>
    </source>
</evidence>
<dbReference type="Proteomes" id="UP001583193">
    <property type="component" value="Unassembled WGS sequence"/>
</dbReference>
<organism evidence="5 6">
    <name type="scientific">Paecilomyces lecythidis</name>
    <dbReference type="NCBI Taxonomy" id="3004212"/>
    <lineage>
        <taxon>Eukaryota</taxon>
        <taxon>Fungi</taxon>
        <taxon>Dikarya</taxon>
        <taxon>Ascomycota</taxon>
        <taxon>Pezizomycotina</taxon>
        <taxon>Eurotiomycetes</taxon>
        <taxon>Eurotiomycetidae</taxon>
        <taxon>Eurotiales</taxon>
        <taxon>Thermoascaceae</taxon>
        <taxon>Paecilomyces</taxon>
    </lineage>
</organism>
<feature type="region of interest" description="Disordered" evidence="4">
    <location>
        <begin position="139"/>
        <end position="190"/>
    </location>
</feature>
<feature type="region of interest" description="Disordered" evidence="4">
    <location>
        <begin position="252"/>
        <end position="272"/>
    </location>
</feature>
<evidence type="ECO:0000313" key="5">
    <source>
        <dbReference type="EMBL" id="KAL1873778.1"/>
    </source>
</evidence>
<name>A0ABR3XDS9_9EURO</name>
<keyword evidence="1" id="KW-0547">Nucleotide-binding</keyword>
<sequence>MPLIILTGYPCSGLSYRARQLSTSLEAVQEEYLASIADDDETAASKPKPRYKIHVVTSHDEAHPRTVYDNARSEKEARAVVYAKTKRALGRDSIVIVDGMNYIKGWRYQLWCEAKALSTTSCVVHVGTPADQCVANNQARLRRKESQQGNEQTQTPPTQHDSHNETSNQTPETAQTQPQPELDPEEPYPPELLDNLIFRYEEPSTYSRWDKPLFTVPWSDKEPPIHDIWTALTGTTIAKPDATPHATPLADALSAASGQSSANNNNPSYAPSVVTKATTAGVSRAGLPRPKVKPHQATILPTATDPTALYSLEKRISAIINAIRTFTLSTPSAEAAVAQSADGRGITIPVPEASSPVFIPAHVATGGTTDELAGAGGILALPRLQRLRRQWIGLNRAYIGQSHGAGGGGLTMDQVPDAFVRFLNADFSGDDA</sequence>
<comment type="caution">
    <text evidence="5">The sequence shown here is derived from an EMBL/GenBank/DDBJ whole genome shotgun (WGS) entry which is preliminary data.</text>
</comment>
<comment type="similarity">
    <text evidence="3">Belongs to the KTI12 family.</text>
</comment>
<keyword evidence="2" id="KW-0067">ATP-binding</keyword>